<evidence type="ECO:0000313" key="4">
    <source>
        <dbReference type="EMBL" id="MEQ3362621.1"/>
    </source>
</evidence>
<dbReference type="CDD" id="cd06577">
    <property type="entry name" value="PASTA_pknB"/>
    <property type="match status" value="3"/>
</dbReference>
<feature type="domain" description="PASTA" evidence="3">
    <location>
        <begin position="327"/>
        <end position="387"/>
    </location>
</feature>
<dbReference type="PROSITE" id="PS51178">
    <property type="entry name" value="PASTA"/>
    <property type="match status" value="2"/>
</dbReference>
<dbReference type="Proteomes" id="UP001487305">
    <property type="component" value="Unassembled WGS sequence"/>
</dbReference>
<protein>
    <submittedName>
        <fullName evidence="4">PASTA domain-containing protein</fullName>
    </submittedName>
</protein>
<evidence type="ECO:0000259" key="3">
    <source>
        <dbReference type="PROSITE" id="PS51178"/>
    </source>
</evidence>
<dbReference type="EMBL" id="JBBNOP010000004">
    <property type="protein sequence ID" value="MEQ3362621.1"/>
    <property type="molecule type" value="Genomic_DNA"/>
</dbReference>
<reference evidence="4 5" key="1">
    <citation type="submission" date="2024-04" db="EMBL/GenBank/DDBJ databases">
        <title>Human intestinal bacterial collection.</title>
        <authorList>
            <person name="Pauvert C."/>
            <person name="Hitch T.C.A."/>
            <person name="Clavel T."/>
        </authorList>
    </citation>
    <scope>NUCLEOTIDE SEQUENCE [LARGE SCALE GENOMIC DNA]</scope>
    <source>
        <strain evidence="4 5">CLA-KB-H42</strain>
    </source>
</reference>
<evidence type="ECO:0000256" key="2">
    <source>
        <dbReference type="SAM" id="Phobius"/>
    </source>
</evidence>
<proteinExistence type="predicted"/>
<dbReference type="SMART" id="SM00740">
    <property type="entry name" value="PASTA"/>
    <property type="match status" value="3"/>
</dbReference>
<keyword evidence="2" id="KW-0812">Transmembrane</keyword>
<accession>A0ABV1JC06</accession>
<keyword evidence="5" id="KW-1185">Reference proteome</keyword>
<sequence length="471" mass="49303">MNCPKCSFENIPGAKFCSECGSPLTDSGKIAGLSVDRSAGAEAPRGDLDTSKIPDIKIPGVNADEEDPSGDILDQTGDDGFDFDPIDDEEPEYGDWGPYAYDPDGDAETKRIQDTRGIDEFLVEPGYVPPAAVWKTGDTMEMPKVEGAAAPAKKEFKAPDAEKKRGGKAKLVIIGLVAVAIVCAAAAAITYSMELWGGKTIPNVEGMQSQEAIDELESLGFSVKTVDVKSDDKEGRVLLMDPMAGSRMEEGVEIVLSIAAGRYVPNVVGMTQDEAASALAAEGFENVEIATEKSNEAEGTVLSVDPAAESKAISTQKITVTVAEAYTVPDVAGVSESEALQALSDAGYEAYSVYVYSESPEGTAIGTEPESGSKLDAGSQVAIQVAKSRANELVALANEYLNGAGTIEIGGTTYEIASVDGSASYKGDNTTASAVSVRAMTTLDGETVYGSLKQRTVTIVWSDSNDIESIS</sequence>
<feature type="region of interest" description="Disordered" evidence="1">
    <location>
        <begin position="35"/>
        <end position="79"/>
    </location>
</feature>
<dbReference type="RefSeq" id="WP_349227319.1">
    <property type="nucleotide sequence ID" value="NZ_JBBNOP010000004.1"/>
</dbReference>
<feature type="domain" description="PASTA" evidence="3">
    <location>
        <begin position="258"/>
        <end position="324"/>
    </location>
</feature>
<feature type="compositionally biased region" description="Basic and acidic residues" evidence="1">
    <location>
        <begin position="44"/>
        <end position="55"/>
    </location>
</feature>
<comment type="caution">
    <text evidence="4">The sequence shown here is derived from an EMBL/GenBank/DDBJ whole genome shotgun (WGS) entry which is preliminary data.</text>
</comment>
<dbReference type="Pfam" id="PF03793">
    <property type="entry name" value="PASTA"/>
    <property type="match status" value="3"/>
</dbReference>
<dbReference type="Gene3D" id="3.30.10.20">
    <property type="match status" value="3"/>
</dbReference>
<gene>
    <name evidence="4" type="ORF">AAA083_06500</name>
</gene>
<dbReference type="InterPro" id="IPR005543">
    <property type="entry name" value="PASTA_dom"/>
</dbReference>
<organism evidence="4 5">
    <name type="scientific">Raoultibacter massiliensis</name>
    <dbReference type="NCBI Taxonomy" id="1852371"/>
    <lineage>
        <taxon>Bacteria</taxon>
        <taxon>Bacillati</taxon>
        <taxon>Actinomycetota</taxon>
        <taxon>Coriobacteriia</taxon>
        <taxon>Eggerthellales</taxon>
        <taxon>Eggerthellaceae</taxon>
        <taxon>Raoultibacter</taxon>
    </lineage>
</organism>
<name>A0ABV1JC06_9ACTN</name>
<keyword evidence="2" id="KW-1133">Transmembrane helix</keyword>
<feature type="transmembrane region" description="Helical" evidence="2">
    <location>
        <begin position="171"/>
        <end position="193"/>
    </location>
</feature>
<evidence type="ECO:0000256" key="1">
    <source>
        <dbReference type="SAM" id="MobiDB-lite"/>
    </source>
</evidence>
<evidence type="ECO:0000313" key="5">
    <source>
        <dbReference type="Proteomes" id="UP001487305"/>
    </source>
</evidence>
<keyword evidence="2" id="KW-0472">Membrane</keyword>